<feature type="transmembrane region" description="Helical" evidence="7">
    <location>
        <begin position="341"/>
        <end position="357"/>
    </location>
</feature>
<protein>
    <submittedName>
        <fullName evidence="8">Putative transporter</fullName>
    </submittedName>
</protein>
<dbReference type="SUPFAM" id="SSF103473">
    <property type="entry name" value="MFS general substrate transporter"/>
    <property type="match status" value="1"/>
</dbReference>
<sequence>MDHDGVRIPPQPSSPLPAGYATTTAPRRVLASWGLWDWGQQTFNTVMLTFVFSVYITSGIAADEVTGTAALSGAQTWAGVVIALVCPLMGVFADRYGRRRRLLGISTLGLVLAMASLFWAEPDPSYLTFAVIMLAVASVISEIASVFYNGMLLQIATPSTFGRISGMGWGLGYLGGLVALVICLFAFVLGRETADIQPVALLSAAWTAVFCLPLLILGPNTEPAPGAGRFSVVGAYRDILRRIAALWRHQRSLLHFFVASAIFRDGLGAVFAFAGIIAAGSFGFTSEQVIYLGIAANLVAGISTWVLGRVDDRVGSRLVIVVGLVLLVVACSAVFLTTAQIAFWVCAIVISACVGPVQSASRSMLARMTPPGLENENFGLYATTGRAVSFLAPFAFTVAIGIGGTQKAGILGIVVVLLLGLLAFLPLRDPRPGDAPVVTAG</sequence>
<evidence type="ECO:0000256" key="7">
    <source>
        <dbReference type="SAM" id="Phobius"/>
    </source>
</evidence>
<keyword evidence="5 7" id="KW-0472">Membrane</keyword>
<keyword evidence="9" id="KW-1185">Reference proteome</keyword>
<dbReference type="RefSeq" id="WP_233251436.1">
    <property type="nucleotide sequence ID" value="NZ_RHPJ01000001.1"/>
</dbReference>
<dbReference type="EMBL" id="RHPJ01000001">
    <property type="protein sequence ID" value="TGO06546.1"/>
    <property type="molecule type" value="Genomic_DNA"/>
</dbReference>
<feature type="region of interest" description="Disordered" evidence="6">
    <location>
        <begin position="1"/>
        <end position="20"/>
    </location>
</feature>
<dbReference type="GO" id="GO:0016020">
    <property type="term" value="C:membrane"/>
    <property type="evidence" value="ECO:0007669"/>
    <property type="project" value="InterPro"/>
</dbReference>
<dbReference type="Pfam" id="PF11700">
    <property type="entry name" value="ATG22"/>
    <property type="match status" value="1"/>
</dbReference>
<dbReference type="GO" id="GO:0012505">
    <property type="term" value="C:endomembrane system"/>
    <property type="evidence" value="ECO:0007669"/>
    <property type="project" value="UniProtKB-SubCell"/>
</dbReference>
<comment type="subcellular location">
    <subcellularLocation>
        <location evidence="1">Endomembrane system</location>
        <topology evidence="1">Multi-pass membrane protein</topology>
    </subcellularLocation>
</comment>
<proteinExistence type="predicted"/>
<feature type="transmembrane region" description="Helical" evidence="7">
    <location>
        <begin position="102"/>
        <end position="120"/>
    </location>
</feature>
<dbReference type="GO" id="GO:0022857">
    <property type="term" value="F:transmembrane transporter activity"/>
    <property type="evidence" value="ECO:0007669"/>
    <property type="project" value="InterPro"/>
</dbReference>
<evidence type="ECO:0000313" key="8">
    <source>
        <dbReference type="EMBL" id="TGO06546.1"/>
    </source>
</evidence>
<feature type="transmembrane region" description="Helical" evidence="7">
    <location>
        <begin position="126"/>
        <end position="148"/>
    </location>
</feature>
<evidence type="ECO:0000256" key="3">
    <source>
        <dbReference type="ARBA" id="ARBA00022692"/>
    </source>
</evidence>
<feature type="transmembrane region" description="Helical" evidence="7">
    <location>
        <begin position="408"/>
        <end position="427"/>
    </location>
</feature>
<feature type="transmembrane region" description="Helical" evidence="7">
    <location>
        <begin position="169"/>
        <end position="190"/>
    </location>
</feature>
<feature type="transmembrane region" description="Helical" evidence="7">
    <location>
        <begin position="289"/>
        <end position="307"/>
    </location>
</feature>
<organism evidence="8 9">
    <name type="scientific">Serinibacter arcticus</name>
    <dbReference type="NCBI Taxonomy" id="1655435"/>
    <lineage>
        <taxon>Bacteria</taxon>
        <taxon>Bacillati</taxon>
        <taxon>Actinomycetota</taxon>
        <taxon>Actinomycetes</taxon>
        <taxon>Micrococcales</taxon>
        <taxon>Beutenbergiaceae</taxon>
        <taxon>Serinibacter</taxon>
    </lineage>
</organism>
<feature type="transmembrane region" description="Helical" evidence="7">
    <location>
        <begin position="196"/>
        <end position="217"/>
    </location>
</feature>
<dbReference type="AlphaFoldDB" id="A0A4Z1E3N8"/>
<evidence type="ECO:0000256" key="5">
    <source>
        <dbReference type="ARBA" id="ARBA00023136"/>
    </source>
</evidence>
<dbReference type="PANTHER" id="PTHR23519:SF1">
    <property type="entry name" value="AUTOPHAGY-RELATED PROTEIN 22"/>
    <property type="match status" value="1"/>
</dbReference>
<dbReference type="Proteomes" id="UP000297318">
    <property type="component" value="Unassembled WGS sequence"/>
</dbReference>
<evidence type="ECO:0000256" key="2">
    <source>
        <dbReference type="ARBA" id="ARBA00022448"/>
    </source>
</evidence>
<evidence type="ECO:0000256" key="1">
    <source>
        <dbReference type="ARBA" id="ARBA00004127"/>
    </source>
</evidence>
<dbReference type="InterPro" id="IPR005829">
    <property type="entry name" value="Sugar_transporter_CS"/>
</dbReference>
<dbReference type="InterPro" id="IPR036259">
    <property type="entry name" value="MFS_trans_sf"/>
</dbReference>
<feature type="transmembrane region" description="Helical" evidence="7">
    <location>
        <begin position="378"/>
        <end position="402"/>
    </location>
</feature>
<feature type="transmembrane region" description="Helical" evidence="7">
    <location>
        <begin position="253"/>
        <end position="277"/>
    </location>
</feature>
<dbReference type="InterPro" id="IPR050495">
    <property type="entry name" value="ATG22/LtaA_families"/>
</dbReference>
<dbReference type="InterPro" id="IPR024671">
    <property type="entry name" value="Atg22-like"/>
</dbReference>
<keyword evidence="4 7" id="KW-1133">Transmembrane helix</keyword>
<evidence type="ECO:0000256" key="4">
    <source>
        <dbReference type="ARBA" id="ARBA00022989"/>
    </source>
</evidence>
<accession>A0A4Z1E3N8</accession>
<dbReference type="PROSITE" id="PS00216">
    <property type="entry name" value="SUGAR_TRANSPORT_1"/>
    <property type="match status" value="1"/>
</dbReference>
<feature type="transmembrane region" description="Helical" evidence="7">
    <location>
        <begin position="42"/>
        <end position="62"/>
    </location>
</feature>
<feature type="transmembrane region" description="Helical" evidence="7">
    <location>
        <begin position="314"/>
        <end position="335"/>
    </location>
</feature>
<dbReference type="Gene3D" id="1.20.1250.20">
    <property type="entry name" value="MFS general substrate transporter like domains"/>
    <property type="match status" value="2"/>
</dbReference>
<evidence type="ECO:0000256" key="6">
    <source>
        <dbReference type="SAM" id="MobiDB-lite"/>
    </source>
</evidence>
<keyword evidence="3 7" id="KW-0812">Transmembrane</keyword>
<feature type="transmembrane region" description="Helical" evidence="7">
    <location>
        <begin position="74"/>
        <end position="93"/>
    </location>
</feature>
<evidence type="ECO:0000313" key="9">
    <source>
        <dbReference type="Proteomes" id="UP000297318"/>
    </source>
</evidence>
<keyword evidence="2" id="KW-0813">Transport</keyword>
<comment type="caution">
    <text evidence="8">The sequence shown here is derived from an EMBL/GenBank/DDBJ whole genome shotgun (WGS) entry which is preliminary data.</text>
</comment>
<gene>
    <name evidence="8" type="ORF">SERN_0738</name>
</gene>
<name>A0A4Z1E3N8_9MICO</name>
<reference evidence="8 9" key="1">
    <citation type="submission" date="2018-11" db="EMBL/GenBank/DDBJ databases">
        <title>Complete genome sequencing of the Actinobacteria Serinibacter sp. K3-2.</title>
        <authorList>
            <person name="Rakitin A.L."/>
            <person name="Beletsky A.V."/>
            <person name="Mardanov A.V."/>
            <person name="Ravin N.V."/>
            <person name="Gromova A.S."/>
            <person name="Filippova S.N."/>
            <person name="Gal'Chenko V.F."/>
        </authorList>
    </citation>
    <scope>NUCLEOTIDE SEQUENCE [LARGE SCALE GENOMIC DNA]</scope>
    <source>
        <strain evidence="8 9">K3-2</strain>
    </source>
</reference>
<dbReference type="PANTHER" id="PTHR23519">
    <property type="entry name" value="AUTOPHAGY-RELATED PROTEIN 22"/>
    <property type="match status" value="1"/>
</dbReference>